<dbReference type="AlphaFoldDB" id="A0A285NJ45"/>
<proteinExistence type="predicted"/>
<dbReference type="RefSeq" id="WP_097152516.1">
    <property type="nucleotide sequence ID" value="NZ_OBEL01000001.1"/>
</dbReference>
<reference evidence="1 2" key="1">
    <citation type="submission" date="2017-09" db="EMBL/GenBank/DDBJ databases">
        <authorList>
            <person name="Ehlers B."/>
            <person name="Leendertz F.H."/>
        </authorList>
    </citation>
    <scope>NUCLEOTIDE SEQUENCE [LARGE SCALE GENOMIC DNA]</scope>
    <source>
        <strain evidence="1 2">DSM 18289</strain>
    </source>
</reference>
<dbReference type="Proteomes" id="UP000219439">
    <property type="component" value="Unassembled WGS sequence"/>
</dbReference>
<keyword evidence="2" id="KW-1185">Reference proteome</keyword>
<dbReference type="OrthoDB" id="4014363at2"/>
<dbReference type="SUPFAM" id="SSF53187">
    <property type="entry name" value="Zn-dependent exopeptidases"/>
    <property type="match status" value="1"/>
</dbReference>
<dbReference type="EMBL" id="OBEL01000001">
    <property type="protein sequence ID" value="SNZ07886.1"/>
    <property type="molecule type" value="Genomic_DNA"/>
</dbReference>
<sequence length="346" mass="38800">MIDFRDCYSADYFEARERFLKHAKELDLPSETFLHPQSSEFDQDVAVDVVRIGSIEAKYVLFVTSGVHGTELTAGSGPQLQMLSHFNESLPADTALVLVHAMNAYGSAKLTRTDENNVDPNRNIRADFSKLPVNESYRELHSALCPKEWQGEGREKADAGITHYVEEKGVLALTQDVLQGQYEYPDGIFYGGKTESWCVSNFTQIVKDHAKDADQIAIVDIHTGVGPYGFGEVMRVDRPAPADVEWENIGGFVCDILDRADCPKAPIKILLEFGTYEFDRVLTGLRGDNWLRHHGDPQSSWGRQIKRNLRDALFANDEKWLGDISRQSLEVCEATLQELKGASETI</sequence>
<evidence type="ECO:0000313" key="1">
    <source>
        <dbReference type="EMBL" id="SNZ07886.1"/>
    </source>
</evidence>
<dbReference type="Gene3D" id="3.40.630.10">
    <property type="entry name" value="Zn peptidases"/>
    <property type="match status" value="1"/>
</dbReference>
<dbReference type="InterPro" id="IPR021259">
    <property type="entry name" value="DUF2817"/>
</dbReference>
<dbReference type="CDD" id="cd06233">
    <property type="entry name" value="M14-like"/>
    <property type="match status" value="1"/>
</dbReference>
<gene>
    <name evidence="1" type="ORF">SAMN06265368_1318</name>
</gene>
<evidence type="ECO:0000313" key="2">
    <source>
        <dbReference type="Proteomes" id="UP000219439"/>
    </source>
</evidence>
<name>A0A285NJ45_9HYPH</name>
<dbReference type="Pfam" id="PF10994">
    <property type="entry name" value="DUF2817"/>
    <property type="match status" value="2"/>
</dbReference>
<accession>A0A285NJ45</accession>
<evidence type="ECO:0008006" key="3">
    <source>
        <dbReference type="Google" id="ProtNLM"/>
    </source>
</evidence>
<protein>
    <recommendedName>
        <fullName evidence="3">DUF2817 domain-containing protein</fullName>
    </recommendedName>
</protein>
<organism evidence="1 2">
    <name type="scientific">Cohaesibacter gelatinilyticus</name>
    <dbReference type="NCBI Taxonomy" id="372072"/>
    <lineage>
        <taxon>Bacteria</taxon>
        <taxon>Pseudomonadati</taxon>
        <taxon>Pseudomonadota</taxon>
        <taxon>Alphaproteobacteria</taxon>
        <taxon>Hyphomicrobiales</taxon>
        <taxon>Cohaesibacteraceae</taxon>
    </lineage>
</organism>